<protein>
    <submittedName>
        <fullName evidence="3">Putative autotransporter adhesin-like protein</fullName>
    </submittedName>
</protein>
<dbReference type="EMBL" id="QRAO01000001">
    <property type="protein sequence ID" value="RDK89252.1"/>
    <property type="molecule type" value="Genomic_DNA"/>
</dbReference>
<dbReference type="InterPro" id="IPR021255">
    <property type="entry name" value="DUF2807"/>
</dbReference>
<feature type="chain" id="PRO_5016688631" evidence="1">
    <location>
        <begin position="26"/>
        <end position="253"/>
    </location>
</feature>
<feature type="domain" description="Putative auto-transporter adhesin head GIN" evidence="2">
    <location>
        <begin position="44"/>
        <end position="237"/>
    </location>
</feature>
<sequence>MNYFLKYRLGALLFLGLFSCNSEDANDCLQTQGDLVQKVYDVPNFSKIRTEHNMSLVVKVGNTQEVIVETGENLFNDVLVYVDGDVLVLRDNNGCNLVRDFGITKAIVTSPNITEIRNGSSYDVVGEGVLNYPDLRLISNTTGGFEDIRKSGDFTMTVAAQNLLVEANGFSGFYIDGTAENATVSFEDEVPRFEGANLKVNHLRIFQRSANVMVVNPQMSIRGRIVGVGDVIAVNRPEIIEVEELYSGRLLFQ</sequence>
<dbReference type="RefSeq" id="WP_245946188.1">
    <property type="nucleotide sequence ID" value="NZ_QRAO01000001.1"/>
</dbReference>
<dbReference type="Proteomes" id="UP000255317">
    <property type="component" value="Unassembled WGS sequence"/>
</dbReference>
<gene>
    <name evidence="3" type="ORF">C8D94_1011138</name>
</gene>
<name>A0A370QLP1_9FLAO</name>
<comment type="caution">
    <text evidence="3">The sequence shown here is derived from an EMBL/GenBank/DDBJ whole genome shotgun (WGS) entry which is preliminary data.</text>
</comment>
<accession>A0A370QLP1</accession>
<organism evidence="3 4">
    <name type="scientific">Marinirhabdus gelatinilytica</name>
    <dbReference type="NCBI Taxonomy" id="1703343"/>
    <lineage>
        <taxon>Bacteria</taxon>
        <taxon>Pseudomonadati</taxon>
        <taxon>Bacteroidota</taxon>
        <taxon>Flavobacteriia</taxon>
        <taxon>Flavobacteriales</taxon>
        <taxon>Flavobacteriaceae</taxon>
    </lineage>
</organism>
<keyword evidence="1" id="KW-0732">Signal</keyword>
<feature type="signal peptide" evidence="1">
    <location>
        <begin position="1"/>
        <end position="25"/>
    </location>
</feature>
<evidence type="ECO:0000313" key="4">
    <source>
        <dbReference type="Proteomes" id="UP000255317"/>
    </source>
</evidence>
<dbReference type="Pfam" id="PF10988">
    <property type="entry name" value="DUF2807"/>
    <property type="match status" value="1"/>
</dbReference>
<evidence type="ECO:0000259" key="2">
    <source>
        <dbReference type="Pfam" id="PF10988"/>
    </source>
</evidence>
<dbReference type="PROSITE" id="PS51257">
    <property type="entry name" value="PROKAR_LIPOPROTEIN"/>
    <property type="match status" value="1"/>
</dbReference>
<dbReference type="Gene3D" id="2.160.20.120">
    <property type="match status" value="1"/>
</dbReference>
<reference evidence="3 4" key="1">
    <citation type="submission" date="2018-07" db="EMBL/GenBank/DDBJ databases">
        <title>Genomic Encyclopedia of Type Strains, Phase IV (KMG-IV): sequencing the most valuable type-strain genomes for metagenomic binning, comparative biology and taxonomic classification.</title>
        <authorList>
            <person name="Goeker M."/>
        </authorList>
    </citation>
    <scope>NUCLEOTIDE SEQUENCE [LARGE SCALE GENOMIC DNA]</scope>
    <source>
        <strain evidence="3 4">DSM 101478</strain>
    </source>
</reference>
<evidence type="ECO:0000313" key="3">
    <source>
        <dbReference type="EMBL" id="RDK89252.1"/>
    </source>
</evidence>
<proteinExistence type="predicted"/>
<keyword evidence="4" id="KW-1185">Reference proteome</keyword>
<dbReference type="AlphaFoldDB" id="A0A370QLP1"/>
<evidence type="ECO:0000256" key="1">
    <source>
        <dbReference type="SAM" id="SignalP"/>
    </source>
</evidence>